<dbReference type="Proteomes" id="UP000309550">
    <property type="component" value="Unassembled WGS sequence"/>
</dbReference>
<evidence type="ECO:0000256" key="1">
    <source>
        <dbReference type="SAM" id="MobiDB-lite"/>
    </source>
</evidence>
<dbReference type="Gene3D" id="3.40.50.10540">
    <property type="entry name" value="Crotonobetainyl-coa:carnitine coa-transferase, domain 1"/>
    <property type="match status" value="1"/>
</dbReference>
<dbReference type="SUPFAM" id="SSF89796">
    <property type="entry name" value="CoA-transferase family III (CaiB/BaiF)"/>
    <property type="match status" value="2"/>
</dbReference>
<organism evidence="2 3">
    <name type="scientific">Sulfitobacter sabulilitoris</name>
    <dbReference type="NCBI Taxonomy" id="2562655"/>
    <lineage>
        <taxon>Bacteria</taxon>
        <taxon>Pseudomonadati</taxon>
        <taxon>Pseudomonadota</taxon>
        <taxon>Alphaproteobacteria</taxon>
        <taxon>Rhodobacterales</taxon>
        <taxon>Roseobacteraceae</taxon>
        <taxon>Sulfitobacter</taxon>
    </lineage>
</organism>
<sequence>MTLAYWTDITTALFGAPLPEIDTDRDAGCALPSAYAVSDFAAATIGAAGVALGRLGGVAPGAVRVDRRRASLWFDMTLRPDGWDSPDAWDALSANYRARDGWIRLHTNAPHHRAAALRVVAAQPGKDAFAEAIAAWSAADLEDAIVRAGGCAAQLRAPQDWARHPQGRAVRAEPLIHWDQRAAQARHGAVGTPGRPLGRCRVLDLTRILAGPVATRFLAGFGADVLRIDPPGWTEPAVEQEITLGKRCAELDLRAAADRRVFERLLREADILVHGLRPGALAGLGYDTPTLRGLNPDLIDVTLCAYGWTGPWAQRRGFDSLVQMSTGIAAPQGDGDARAPRPLPVQALDHGTGYLMAAAAVQALALREQGRIASARLSLARSAHLLMQCAGSLAPAHPVTLRDDDLAPAPENTHWGPARRVAPPVQVGDWSQHWDRAAGPLRRDPPQWRVE</sequence>
<dbReference type="RefSeq" id="WP_138660212.1">
    <property type="nucleotide sequence ID" value="NZ_VANS01000001.1"/>
</dbReference>
<dbReference type="InterPro" id="IPR050509">
    <property type="entry name" value="CoA-transferase_III"/>
</dbReference>
<dbReference type="PANTHER" id="PTHR48228:SF4">
    <property type="entry name" value="BLR3030 PROTEIN"/>
    <property type="match status" value="1"/>
</dbReference>
<dbReference type="GO" id="GO:0016740">
    <property type="term" value="F:transferase activity"/>
    <property type="evidence" value="ECO:0007669"/>
    <property type="project" value="UniProtKB-KW"/>
</dbReference>
<evidence type="ECO:0000313" key="3">
    <source>
        <dbReference type="Proteomes" id="UP000309550"/>
    </source>
</evidence>
<comment type="caution">
    <text evidence="2">The sequence shown here is derived from an EMBL/GenBank/DDBJ whole genome shotgun (WGS) entry which is preliminary data.</text>
</comment>
<dbReference type="Pfam" id="PF02515">
    <property type="entry name" value="CoA_transf_3"/>
    <property type="match status" value="1"/>
</dbReference>
<keyword evidence="3" id="KW-1185">Reference proteome</keyword>
<keyword evidence="2" id="KW-0808">Transferase</keyword>
<dbReference type="InterPro" id="IPR023606">
    <property type="entry name" value="CoA-Trfase_III_dom_1_sf"/>
</dbReference>
<protein>
    <submittedName>
        <fullName evidence="2">Acyl-CoA transferase</fullName>
    </submittedName>
</protein>
<dbReference type="OrthoDB" id="9806585at2"/>
<dbReference type="EMBL" id="VANS01000001">
    <property type="protein sequence ID" value="TMM54038.1"/>
    <property type="molecule type" value="Genomic_DNA"/>
</dbReference>
<name>A0A5S3PI78_9RHOB</name>
<evidence type="ECO:0000313" key="2">
    <source>
        <dbReference type="EMBL" id="TMM54038.1"/>
    </source>
</evidence>
<reference evidence="2 3" key="1">
    <citation type="submission" date="2019-05" db="EMBL/GenBank/DDBJ databases">
        <title>Sulfitobacter sabulilitoris sp. nov., isolated from a marine sand.</title>
        <authorList>
            <person name="Yoon J.-H."/>
        </authorList>
    </citation>
    <scope>NUCLEOTIDE SEQUENCE [LARGE SCALE GENOMIC DNA]</scope>
    <source>
        <strain evidence="2 3">HSMS-29</strain>
    </source>
</reference>
<feature type="compositionally biased region" description="Basic and acidic residues" evidence="1">
    <location>
        <begin position="432"/>
        <end position="451"/>
    </location>
</feature>
<gene>
    <name evidence="2" type="ORF">FDT80_00055</name>
</gene>
<dbReference type="PANTHER" id="PTHR48228">
    <property type="entry name" value="SUCCINYL-COA--D-CITRAMALATE COA-TRANSFERASE"/>
    <property type="match status" value="1"/>
</dbReference>
<feature type="region of interest" description="Disordered" evidence="1">
    <location>
        <begin position="407"/>
        <end position="451"/>
    </location>
</feature>
<accession>A0A5S3PI78</accession>
<dbReference type="InterPro" id="IPR003673">
    <property type="entry name" value="CoA-Trfase_fam_III"/>
</dbReference>
<proteinExistence type="predicted"/>
<dbReference type="AlphaFoldDB" id="A0A5S3PI78"/>